<protein>
    <submittedName>
        <fullName evidence="3">Transcriptional regulator</fullName>
    </submittedName>
</protein>
<dbReference type="EMBL" id="MOMC01000058">
    <property type="protein sequence ID" value="ONH25652.1"/>
    <property type="molecule type" value="Genomic_DNA"/>
</dbReference>
<dbReference type="InterPro" id="IPR050807">
    <property type="entry name" value="TransReg_Diox_bact_type"/>
</dbReference>
<dbReference type="Gene3D" id="1.10.260.40">
    <property type="entry name" value="lambda repressor-like DNA-binding domains"/>
    <property type="match status" value="1"/>
</dbReference>
<evidence type="ECO:0000256" key="1">
    <source>
        <dbReference type="ARBA" id="ARBA00023125"/>
    </source>
</evidence>
<dbReference type="InterPro" id="IPR010982">
    <property type="entry name" value="Lambda_DNA-bd_dom_sf"/>
</dbReference>
<name>A0A1V2I4C8_9ACTN</name>
<feature type="domain" description="HTH cro/C1-type" evidence="2">
    <location>
        <begin position="13"/>
        <end position="67"/>
    </location>
</feature>
<accession>A0A1V2I4C8</accession>
<dbReference type="PANTHER" id="PTHR46797">
    <property type="entry name" value="HTH-TYPE TRANSCRIPTIONAL REGULATOR"/>
    <property type="match status" value="1"/>
</dbReference>
<dbReference type="AlphaFoldDB" id="A0A1V2I4C8"/>
<dbReference type="Gene3D" id="2.60.120.10">
    <property type="entry name" value="Jelly Rolls"/>
    <property type="match status" value="1"/>
</dbReference>
<dbReference type="Proteomes" id="UP000188929">
    <property type="component" value="Unassembled WGS sequence"/>
</dbReference>
<dbReference type="OrthoDB" id="5584941at2"/>
<dbReference type="SUPFAM" id="SSF51182">
    <property type="entry name" value="RmlC-like cupins"/>
    <property type="match status" value="1"/>
</dbReference>
<evidence type="ECO:0000313" key="4">
    <source>
        <dbReference type="Proteomes" id="UP000188929"/>
    </source>
</evidence>
<dbReference type="STRING" id="1834516.BL253_26955"/>
<dbReference type="GO" id="GO:0003677">
    <property type="term" value="F:DNA binding"/>
    <property type="evidence" value="ECO:0007669"/>
    <property type="project" value="UniProtKB-KW"/>
</dbReference>
<dbReference type="PANTHER" id="PTHR46797:SF1">
    <property type="entry name" value="METHYLPHOSPHONATE SYNTHASE"/>
    <property type="match status" value="1"/>
</dbReference>
<dbReference type="SUPFAM" id="SSF47413">
    <property type="entry name" value="lambda repressor-like DNA-binding domains"/>
    <property type="match status" value="1"/>
</dbReference>
<dbReference type="InterPro" id="IPR001387">
    <property type="entry name" value="Cro/C1-type_HTH"/>
</dbReference>
<reference evidence="4" key="1">
    <citation type="submission" date="2016-10" db="EMBL/GenBank/DDBJ databases">
        <title>Frankia sp. NRRL B-16386 Genome sequencing.</title>
        <authorList>
            <person name="Ghodhbane-Gtari F."/>
            <person name="Swanson E."/>
            <person name="Gueddou A."/>
            <person name="Hezbri K."/>
            <person name="Ktari K."/>
            <person name="Nouioui I."/>
            <person name="Morris K."/>
            <person name="Simpson S."/>
            <person name="Abebe-Akele F."/>
            <person name="Thomas K."/>
            <person name="Gtari M."/>
            <person name="Tisa L.S."/>
        </authorList>
    </citation>
    <scope>NUCLEOTIDE SEQUENCE [LARGE SCALE GENOMIC DNA]</scope>
    <source>
        <strain evidence="4">NRRL B-16386</strain>
    </source>
</reference>
<dbReference type="GO" id="GO:0005829">
    <property type="term" value="C:cytosol"/>
    <property type="evidence" value="ECO:0007669"/>
    <property type="project" value="TreeGrafter"/>
</dbReference>
<organism evidence="3 4">
    <name type="scientific">Pseudofrankia asymbiotica</name>
    <dbReference type="NCBI Taxonomy" id="1834516"/>
    <lineage>
        <taxon>Bacteria</taxon>
        <taxon>Bacillati</taxon>
        <taxon>Actinomycetota</taxon>
        <taxon>Actinomycetes</taxon>
        <taxon>Frankiales</taxon>
        <taxon>Frankiaceae</taxon>
        <taxon>Pseudofrankia</taxon>
    </lineage>
</organism>
<dbReference type="PROSITE" id="PS50943">
    <property type="entry name" value="HTH_CROC1"/>
    <property type="match status" value="1"/>
</dbReference>
<dbReference type="InterPro" id="IPR014710">
    <property type="entry name" value="RmlC-like_jellyroll"/>
</dbReference>
<proteinExistence type="predicted"/>
<dbReference type="InterPro" id="IPR011051">
    <property type="entry name" value="RmlC_Cupin_sf"/>
</dbReference>
<dbReference type="GO" id="GO:0003700">
    <property type="term" value="F:DNA-binding transcription factor activity"/>
    <property type="evidence" value="ECO:0007669"/>
    <property type="project" value="TreeGrafter"/>
</dbReference>
<dbReference type="Pfam" id="PF01381">
    <property type="entry name" value="HTH_3"/>
    <property type="match status" value="1"/>
</dbReference>
<dbReference type="SMART" id="SM00530">
    <property type="entry name" value="HTH_XRE"/>
    <property type="match status" value="1"/>
</dbReference>
<gene>
    <name evidence="3" type="ORF">BL253_26955</name>
</gene>
<keyword evidence="1" id="KW-0238">DNA-binding</keyword>
<dbReference type="RefSeq" id="WP_076820184.1">
    <property type="nucleotide sequence ID" value="NZ_MOMC01000058.1"/>
</dbReference>
<evidence type="ECO:0000259" key="2">
    <source>
        <dbReference type="PROSITE" id="PS50943"/>
    </source>
</evidence>
<dbReference type="CDD" id="cd00093">
    <property type="entry name" value="HTH_XRE"/>
    <property type="match status" value="1"/>
</dbReference>
<sequence length="182" mass="18708">MEPDAAAAVGARLRATRQARGLSLGALAARAQVGKGSLSEIENGGRNPTLSTLYALAGALGVPLSTLLAERTGVEVSSPGIGARLLDATRHPDGTTVEVYLLHLDPGARHVSTAHGPDVVEHFLVTHGRARAGLPGQETEVGPGETAVWESSAEHGYQALGPTAVEAVLTIRSPSRDSDRAS</sequence>
<comment type="caution">
    <text evidence="3">The sequence shown here is derived from an EMBL/GenBank/DDBJ whole genome shotgun (WGS) entry which is preliminary data.</text>
</comment>
<evidence type="ECO:0000313" key="3">
    <source>
        <dbReference type="EMBL" id="ONH25652.1"/>
    </source>
</evidence>
<keyword evidence="4" id="KW-1185">Reference proteome</keyword>